<evidence type="ECO:0000313" key="1">
    <source>
        <dbReference type="EMBL" id="TSJ79662.1"/>
    </source>
</evidence>
<evidence type="ECO:0000313" key="2">
    <source>
        <dbReference type="Proteomes" id="UP000315648"/>
    </source>
</evidence>
<comment type="caution">
    <text evidence="1">The sequence shown here is derived from an EMBL/GenBank/DDBJ whole genome shotgun (WGS) entry which is preliminary data.</text>
</comment>
<accession>A0A556QSQ1</accession>
<protein>
    <recommendedName>
        <fullName evidence="3">Verru_Chthon cassette protein A</fullName>
    </recommendedName>
</protein>
<proteinExistence type="predicted"/>
<keyword evidence="2" id="KW-1185">Reference proteome</keyword>
<dbReference type="EMBL" id="VMBG01000001">
    <property type="protein sequence ID" value="TSJ79662.1"/>
    <property type="molecule type" value="Genomic_DNA"/>
</dbReference>
<evidence type="ECO:0008006" key="3">
    <source>
        <dbReference type="Google" id="ProtNLM"/>
    </source>
</evidence>
<name>A0A556QSQ1_9BACT</name>
<organism evidence="1 2">
    <name type="scientific">Rariglobus hedericola</name>
    <dbReference type="NCBI Taxonomy" id="2597822"/>
    <lineage>
        <taxon>Bacteria</taxon>
        <taxon>Pseudomonadati</taxon>
        <taxon>Verrucomicrobiota</taxon>
        <taxon>Opitutia</taxon>
        <taxon>Opitutales</taxon>
        <taxon>Opitutaceae</taxon>
        <taxon>Rariglobus</taxon>
    </lineage>
</organism>
<dbReference type="OrthoDB" id="184187at2"/>
<reference evidence="1 2" key="1">
    <citation type="submission" date="2019-07" db="EMBL/GenBank/DDBJ databases">
        <title>Description of 53C-WASEF.</title>
        <authorList>
            <person name="Pitt A."/>
            <person name="Hahn M.W."/>
        </authorList>
    </citation>
    <scope>NUCLEOTIDE SEQUENCE [LARGE SCALE GENOMIC DNA]</scope>
    <source>
        <strain evidence="1 2">53C-WASEF</strain>
    </source>
</reference>
<dbReference type="RefSeq" id="WP_144230203.1">
    <property type="nucleotide sequence ID" value="NZ_CBCRVV010000012.1"/>
</dbReference>
<dbReference type="AlphaFoldDB" id="A0A556QSQ1"/>
<dbReference type="Proteomes" id="UP000315648">
    <property type="component" value="Unassembled WGS sequence"/>
</dbReference>
<sequence length="1140" mass="122649">MSIHSPRAAKNDRGFALLITITLLAFLVLLLVSLASLTRVETQVAANSQQLSLARQNALLAMNVALGRLQQLAGPDQRVSATADLVAGRQDAKKNWTGIWDTRTATNGVQMGWLVSGTATTGPTGVTNALSAATGNSLVDLAAANSTGDTTVSANWVRVETEPVKIKGAPGFDPTTEVQIGNYAYWVGDEGVKAKVSLTDPWENPSDEIKNATGASNANAAAYRFLGAQRTGVEGVGKNAADDHVGSAYPFDPTVNPTVYQAFKATLPNVLSTRQLPLANTAGATDLSSAIRFRFHDLTAASLSVMTNVTDGGLKKDLTSWLSKPDGPSNPPRDTDYIANAATYMPRWSQIRSYAGIVADGTPKDPIRQDAEALPTTSVTLPLAAPKQGIYPVITYARIGYNVSCEGLDKPIAFHLFPVVTLWNPHNVPIAAHDFEMRWDDQDAYNAIVVGKLTATETTQRTASYDKWHLTYSDAFATAYLAYSTVTAAGVPVPPTKAPLRFKLRAPQIEAGQSLVFTLKDPSAGAADEYQVVSNKALNILEPYGPNQSDNSVVMYGPTMTAADLTDRYFMSNTGGQQQLSLRDYADPTIVYHWIQNPNSLVRFPHSPINASFLIANPNTVTGPLIYVRASMSQSQGQSGDLTNPSSWFAVNSRWLALFNPIAPHALRLAGGKTNSFSFGMDTQGVTSPGPSFGNGNRASIGPNADVSAPASDLIIHEFLKPGTPLFSLAQLQHVNISQMNLYPAYAIGNSLASVYVPRDKTVYAVGSGPAGTVSPQQLPFRNLTQIYDLSYVLNRTLWDKYFFSTVPTSLTATTQVTTDYKLPNARYVFNWKNNSPTPTTTELAELKTTDAAAAHLLINGGFNVNSTSVQAWRALLYSRNSIVTDPADATYKHPLSRYADPAAGISNSTPWQGYRVLSDAQIDNLAVKIVEQVKLRGPFLSLADFVNRKIPALGDITNPTGLKGALQAAIDAVDADSVILASNRINARSPFTDRNTTSGIDTGISILPAAGNAIPKAADTDVIRAHWIGDDTDANANKAHTSRAAFAPGYLSQADLLMSLGPVLTPRSDTFTIRAYGDVQNPATNAIEGRAWCEAVVQRLPDYMETQDAWTLPTTGTNNDKFGRRFRIVSFRWLTSNDI</sequence>
<gene>
    <name evidence="1" type="ORF">FPL22_10355</name>
</gene>